<keyword evidence="3" id="KW-1185">Reference proteome</keyword>
<gene>
    <name evidence="2" type="ORF">CYMTET_22492</name>
</gene>
<sequence>MVVAVGYGIVLAASALLEFYAGFSLLLNTEKFIMGLYPDLEDQINPMVVKYGITSGIGLTSIGLLSLVPFMDEDCTRSVFMVLTYYNVLATANNYKIAGLTPPTVIHAALLIGCLLCTILTFVI</sequence>
<evidence type="ECO:0000256" key="1">
    <source>
        <dbReference type="SAM" id="Phobius"/>
    </source>
</evidence>
<proteinExistence type="predicted"/>
<dbReference type="AlphaFoldDB" id="A0AAE0L1V3"/>
<reference evidence="2 3" key="1">
    <citation type="journal article" date="2015" name="Genome Biol. Evol.">
        <title>Comparative Genomics of a Bacterivorous Green Alga Reveals Evolutionary Causalities and Consequences of Phago-Mixotrophic Mode of Nutrition.</title>
        <authorList>
            <person name="Burns J.A."/>
            <person name="Paasch A."/>
            <person name="Narechania A."/>
            <person name="Kim E."/>
        </authorList>
    </citation>
    <scope>NUCLEOTIDE SEQUENCE [LARGE SCALE GENOMIC DNA]</scope>
    <source>
        <strain evidence="2 3">PLY_AMNH</strain>
    </source>
</reference>
<keyword evidence="1" id="KW-0812">Transmembrane</keyword>
<accession>A0AAE0L1V3</accession>
<dbReference type="EMBL" id="LGRX02011357">
    <property type="protein sequence ID" value="KAK3269041.1"/>
    <property type="molecule type" value="Genomic_DNA"/>
</dbReference>
<dbReference type="Proteomes" id="UP001190700">
    <property type="component" value="Unassembled WGS sequence"/>
</dbReference>
<organism evidence="2 3">
    <name type="scientific">Cymbomonas tetramitiformis</name>
    <dbReference type="NCBI Taxonomy" id="36881"/>
    <lineage>
        <taxon>Eukaryota</taxon>
        <taxon>Viridiplantae</taxon>
        <taxon>Chlorophyta</taxon>
        <taxon>Pyramimonadophyceae</taxon>
        <taxon>Pyramimonadales</taxon>
        <taxon>Pyramimonadaceae</taxon>
        <taxon>Cymbomonas</taxon>
    </lineage>
</organism>
<evidence type="ECO:0000313" key="2">
    <source>
        <dbReference type="EMBL" id="KAK3269041.1"/>
    </source>
</evidence>
<comment type="caution">
    <text evidence="2">The sequence shown here is derived from an EMBL/GenBank/DDBJ whole genome shotgun (WGS) entry which is preliminary data.</text>
</comment>
<keyword evidence="1" id="KW-1133">Transmembrane helix</keyword>
<name>A0AAE0L1V3_9CHLO</name>
<feature type="transmembrane region" description="Helical" evidence="1">
    <location>
        <begin position="105"/>
        <end position="123"/>
    </location>
</feature>
<protein>
    <submittedName>
        <fullName evidence="2">Uncharacterized protein</fullName>
    </submittedName>
</protein>
<feature type="transmembrane region" description="Helical" evidence="1">
    <location>
        <begin position="48"/>
        <end position="71"/>
    </location>
</feature>
<keyword evidence="1" id="KW-0472">Membrane</keyword>
<feature type="transmembrane region" description="Helical" evidence="1">
    <location>
        <begin position="6"/>
        <end position="27"/>
    </location>
</feature>
<evidence type="ECO:0000313" key="3">
    <source>
        <dbReference type="Proteomes" id="UP001190700"/>
    </source>
</evidence>